<dbReference type="GeneID" id="71993843"/>
<feature type="region of interest" description="Disordered" evidence="1">
    <location>
        <begin position="179"/>
        <end position="219"/>
    </location>
</feature>
<name>A0A9Q8PKZ7_PASFU</name>
<accession>A0A9Q8PKZ7</accession>
<protein>
    <submittedName>
        <fullName evidence="2">Uncharacterized protein</fullName>
    </submittedName>
</protein>
<dbReference type="Proteomes" id="UP000756132">
    <property type="component" value="Chromosome 12"/>
</dbReference>
<keyword evidence="3" id="KW-1185">Reference proteome</keyword>
<gene>
    <name evidence="2" type="ORF">CLAFUR5_13965</name>
</gene>
<evidence type="ECO:0000313" key="3">
    <source>
        <dbReference type="Proteomes" id="UP000756132"/>
    </source>
</evidence>
<dbReference type="AlphaFoldDB" id="A0A9Q8PKZ7"/>
<proteinExistence type="predicted"/>
<dbReference type="RefSeq" id="XP_047768716.1">
    <property type="nucleotide sequence ID" value="XM_047913113.1"/>
</dbReference>
<dbReference type="KEGG" id="ffu:CLAFUR5_13965"/>
<reference evidence="2" key="2">
    <citation type="journal article" date="2022" name="Microb. Genom.">
        <title>A chromosome-scale genome assembly of the tomato pathogen Cladosporium fulvum reveals a compartmentalized genome architecture and the presence of a dispensable chromosome.</title>
        <authorList>
            <person name="Zaccaron A.Z."/>
            <person name="Chen L.H."/>
            <person name="Samaras A."/>
            <person name="Stergiopoulos I."/>
        </authorList>
    </citation>
    <scope>NUCLEOTIDE SEQUENCE</scope>
    <source>
        <strain evidence="2">Race5_Kim</strain>
    </source>
</reference>
<organism evidence="2 3">
    <name type="scientific">Passalora fulva</name>
    <name type="common">Tomato leaf mold</name>
    <name type="synonym">Cladosporium fulvum</name>
    <dbReference type="NCBI Taxonomy" id="5499"/>
    <lineage>
        <taxon>Eukaryota</taxon>
        <taxon>Fungi</taxon>
        <taxon>Dikarya</taxon>
        <taxon>Ascomycota</taxon>
        <taxon>Pezizomycotina</taxon>
        <taxon>Dothideomycetes</taxon>
        <taxon>Dothideomycetidae</taxon>
        <taxon>Mycosphaerellales</taxon>
        <taxon>Mycosphaerellaceae</taxon>
        <taxon>Fulvia</taxon>
    </lineage>
</organism>
<reference evidence="2" key="1">
    <citation type="submission" date="2021-12" db="EMBL/GenBank/DDBJ databases">
        <authorList>
            <person name="Zaccaron A."/>
            <person name="Stergiopoulos I."/>
        </authorList>
    </citation>
    <scope>NUCLEOTIDE SEQUENCE</scope>
    <source>
        <strain evidence="2">Race5_Kim</strain>
    </source>
</reference>
<sequence>MENDSQVPLAPKQPPNALIHFEKDARRFDSVEVGQNSQITMVPELEGNVLRAYLTIQYRNVKCVYLLEHKDGEVEVIGGPLHHKTAFYKKFSKIDQRRVKFREDLHRSGSNGKASKWSFLCLTFKKVPRDSVAKHFSGEEFTIACIISSAQVAKIFDDCVLIANGKTCLRAPMKRVNEVTHEDASSDVSNKKRRIPESSANDADGDNDSGVDLPPSEPDLEAMRAQIEDGVRARLEQELEAKYKIQVSPPS</sequence>
<dbReference type="EMBL" id="CP090174">
    <property type="protein sequence ID" value="UJO24350.1"/>
    <property type="molecule type" value="Genomic_DNA"/>
</dbReference>
<evidence type="ECO:0000256" key="1">
    <source>
        <dbReference type="SAM" id="MobiDB-lite"/>
    </source>
</evidence>
<evidence type="ECO:0000313" key="2">
    <source>
        <dbReference type="EMBL" id="UJO24350.1"/>
    </source>
</evidence>